<dbReference type="PANTHER" id="PTHR30427:SF1">
    <property type="entry name" value="TRANSCRIPTIONAL ACTIVATOR PROTEIN LYSR"/>
    <property type="match status" value="1"/>
</dbReference>
<evidence type="ECO:0000256" key="3">
    <source>
        <dbReference type="ARBA" id="ARBA00023125"/>
    </source>
</evidence>
<dbReference type="GO" id="GO:0003700">
    <property type="term" value="F:DNA-binding transcription factor activity"/>
    <property type="evidence" value="ECO:0007669"/>
    <property type="project" value="InterPro"/>
</dbReference>
<keyword evidence="7" id="KW-1185">Reference proteome</keyword>
<evidence type="ECO:0000259" key="5">
    <source>
        <dbReference type="PROSITE" id="PS50931"/>
    </source>
</evidence>
<proteinExistence type="inferred from homology"/>
<dbReference type="InterPro" id="IPR000847">
    <property type="entry name" value="LysR_HTH_N"/>
</dbReference>
<dbReference type="InterPro" id="IPR036390">
    <property type="entry name" value="WH_DNA-bd_sf"/>
</dbReference>
<protein>
    <submittedName>
        <fullName evidence="6">LysR family transcriptional regulator</fullName>
    </submittedName>
</protein>
<accession>A0A8J7IQ43</accession>
<dbReference type="PRINTS" id="PR00039">
    <property type="entry name" value="HTHLYSR"/>
</dbReference>
<comment type="similarity">
    <text evidence="1">Belongs to the LysR transcriptional regulatory family.</text>
</comment>
<organism evidence="6 7">
    <name type="scientific">Halocynthiibacter styelae</name>
    <dbReference type="NCBI Taxonomy" id="2761955"/>
    <lineage>
        <taxon>Bacteria</taxon>
        <taxon>Pseudomonadati</taxon>
        <taxon>Pseudomonadota</taxon>
        <taxon>Alphaproteobacteria</taxon>
        <taxon>Rhodobacterales</taxon>
        <taxon>Paracoccaceae</taxon>
        <taxon>Halocynthiibacter</taxon>
    </lineage>
</organism>
<evidence type="ECO:0000256" key="2">
    <source>
        <dbReference type="ARBA" id="ARBA00023015"/>
    </source>
</evidence>
<dbReference type="AlphaFoldDB" id="A0A8J7IQ43"/>
<dbReference type="SUPFAM" id="SSF46785">
    <property type="entry name" value="Winged helix' DNA-binding domain"/>
    <property type="match status" value="1"/>
</dbReference>
<dbReference type="RefSeq" id="WP_228849814.1">
    <property type="nucleotide sequence ID" value="NZ_JADCKQ010000014.1"/>
</dbReference>
<reference evidence="6" key="1">
    <citation type="submission" date="2020-10" db="EMBL/GenBank/DDBJ databases">
        <title>Paenihalocynthiibacter styelae gen. nov., sp. nov., isolated from stalked sea squirt Styela clava.</title>
        <authorList>
            <person name="Kim Y.-O."/>
            <person name="Yoon J.-H."/>
        </authorList>
    </citation>
    <scope>NUCLEOTIDE SEQUENCE</scope>
    <source>
        <strain evidence="6">MYP1-1</strain>
    </source>
</reference>
<name>A0A8J7IQ43_9RHOB</name>
<keyword evidence="3" id="KW-0238">DNA-binding</keyword>
<evidence type="ECO:0000313" key="6">
    <source>
        <dbReference type="EMBL" id="MBI1495091.1"/>
    </source>
</evidence>
<dbReference type="InterPro" id="IPR036388">
    <property type="entry name" value="WH-like_DNA-bd_sf"/>
</dbReference>
<dbReference type="Gene3D" id="1.10.10.10">
    <property type="entry name" value="Winged helix-like DNA-binding domain superfamily/Winged helix DNA-binding domain"/>
    <property type="match status" value="1"/>
</dbReference>
<evidence type="ECO:0000256" key="4">
    <source>
        <dbReference type="ARBA" id="ARBA00023163"/>
    </source>
</evidence>
<comment type="caution">
    <text evidence="6">The sequence shown here is derived from an EMBL/GenBank/DDBJ whole genome shotgun (WGS) entry which is preliminary data.</text>
</comment>
<evidence type="ECO:0000313" key="7">
    <source>
        <dbReference type="Proteomes" id="UP000640583"/>
    </source>
</evidence>
<dbReference type="InterPro" id="IPR005119">
    <property type="entry name" value="LysR_subst-bd"/>
</dbReference>
<dbReference type="Gene3D" id="3.40.190.10">
    <property type="entry name" value="Periplasmic binding protein-like II"/>
    <property type="match status" value="2"/>
</dbReference>
<keyword evidence="2" id="KW-0805">Transcription regulation</keyword>
<gene>
    <name evidence="6" type="ORF">H1D41_15715</name>
</gene>
<feature type="domain" description="HTH lysR-type" evidence="5">
    <location>
        <begin position="1"/>
        <end position="58"/>
    </location>
</feature>
<evidence type="ECO:0000256" key="1">
    <source>
        <dbReference type="ARBA" id="ARBA00009437"/>
    </source>
</evidence>
<dbReference type="GO" id="GO:0043565">
    <property type="term" value="F:sequence-specific DNA binding"/>
    <property type="evidence" value="ECO:0007669"/>
    <property type="project" value="TreeGrafter"/>
</dbReference>
<keyword evidence="4" id="KW-0804">Transcription</keyword>
<dbReference type="SUPFAM" id="SSF53850">
    <property type="entry name" value="Periplasmic binding protein-like II"/>
    <property type="match status" value="1"/>
</dbReference>
<dbReference type="EMBL" id="JADCKQ010000014">
    <property type="protein sequence ID" value="MBI1495091.1"/>
    <property type="molecule type" value="Genomic_DNA"/>
</dbReference>
<dbReference type="PANTHER" id="PTHR30427">
    <property type="entry name" value="TRANSCRIPTIONAL ACTIVATOR PROTEIN LYSR"/>
    <property type="match status" value="1"/>
</dbReference>
<dbReference type="Pfam" id="PF03466">
    <property type="entry name" value="LysR_substrate"/>
    <property type="match status" value="1"/>
</dbReference>
<dbReference type="PROSITE" id="PS50931">
    <property type="entry name" value="HTH_LYSR"/>
    <property type="match status" value="1"/>
</dbReference>
<dbReference type="GO" id="GO:0010628">
    <property type="term" value="P:positive regulation of gene expression"/>
    <property type="evidence" value="ECO:0007669"/>
    <property type="project" value="TreeGrafter"/>
</dbReference>
<dbReference type="Pfam" id="PF00126">
    <property type="entry name" value="HTH_1"/>
    <property type="match status" value="1"/>
</dbReference>
<dbReference type="Proteomes" id="UP000640583">
    <property type="component" value="Unassembled WGS sequence"/>
</dbReference>
<sequence>MNSQQLAVFYEVMKTGSVSEAARNLLRTQPAVSAAIKGLERELGLELFRREGRRMVPVPEALYLLDEATEILSRLEAAQQNMTNMRDQNSGALRIAAMPGPSSFLLPDFISQFVADRPKVRVSLLTRSSPQVRAMMATGSYDLGFADASGHGVNQNLYFSEEMPGRCLCAVPQNHRLAKKDSISIADLDGEPMGALQPGHSTYIETVRAFTRERADFNLRFDAQFFLPLFHFVEAGQACAIVDPLSAESYLRSRGADSKILFLPLQSEIDMWYSVLFPKNRPLSQLAQSFQQEWWEFVTHLLQVKFSQG</sequence>